<comment type="similarity">
    <text evidence="1">Belongs to the NAPRTase family.</text>
</comment>
<protein>
    <recommendedName>
        <fullName evidence="7">Nicotinamide phosphoribosyltransferase</fullName>
        <ecNumber evidence="6">2.4.2.12</ecNumber>
    </recommendedName>
</protein>
<evidence type="ECO:0000313" key="12">
    <source>
        <dbReference type="Proteomes" id="UP000224902"/>
    </source>
</evidence>
<dbReference type="InterPro" id="IPR036068">
    <property type="entry name" value="Nicotinate_pribotase-like_C"/>
</dbReference>
<accession>A0A1I9SAE5</accession>
<keyword evidence="2" id="KW-0662">Pyridine nucleotide biosynthesis</keyword>
<dbReference type="Proteomes" id="UP000224902">
    <property type="component" value="Segment"/>
</dbReference>
<dbReference type="InterPro" id="IPR016471">
    <property type="entry name" value="Nicotinamide_PRibTrfase"/>
</dbReference>
<evidence type="ECO:0000256" key="3">
    <source>
        <dbReference type="ARBA" id="ARBA00022676"/>
    </source>
</evidence>
<dbReference type="PANTHER" id="PTHR43816:SF1">
    <property type="entry name" value="NICOTINAMIDE PHOSPHORIBOSYLTRANSFERASE"/>
    <property type="match status" value="1"/>
</dbReference>
<dbReference type="Pfam" id="PF18127">
    <property type="entry name" value="NAMPT_N"/>
    <property type="match status" value="1"/>
</dbReference>
<dbReference type="SUPFAM" id="SSF51690">
    <property type="entry name" value="Nicotinate/Quinolinate PRTase C-terminal domain-like"/>
    <property type="match status" value="1"/>
</dbReference>
<comment type="pathway">
    <text evidence="5">Cofactor biosynthesis; NAD(+) biosynthesis; nicotinamide D-ribonucleotide from 5-phospho-alpha-D-ribose 1-diphosphate and nicotinamide: step 1/1.</text>
</comment>
<name>A0A1I9SAE5_9CAUD</name>
<evidence type="ECO:0000256" key="1">
    <source>
        <dbReference type="ARBA" id="ARBA00010897"/>
    </source>
</evidence>
<dbReference type="EMBL" id="KX774321">
    <property type="protein sequence ID" value="AOZ63751.1"/>
    <property type="molecule type" value="Genomic_DNA"/>
</dbReference>
<dbReference type="InterPro" id="IPR013785">
    <property type="entry name" value="Aldolase_TIM"/>
</dbReference>
<evidence type="ECO:0000256" key="5">
    <source>
        <dbReference type="ARBA" id="ARBA00035007"/>
    </source>
</evidence>
<keyword evidence="12" id="KW-1185">Reference proteome</keyword>
<dbReference type="GO" id="GO:0009435">
    <property type="term" value="P:NAD+ biosynthetic process"/>
    <property type="evidence" value="ECO:0007669"/>
    <property type="project" value="InterPro"/>
</dbReference>
<dbReference type="CDD" id="cd01569">
    <property type="entry name" value="PBEF_like"/>
    <property type="match status" value="1"/>
</dbReference>
<reference evidence="12" key="1">
    <citation type="submission" date="2016-08" db="EMBL/GenBank/DDBJ databases">
        <authorList>
            <person name="Seilhamer J.J."/>
        </authorList>
    </citation>
    <scope>NUCLEOTIDE SEQUENCE [LARGE SCALE GENOMIC DNA]</scope>
</reference>
<evidence type="ECO:0000259" key="9">
    <source>
        <dbReference type="Pfam" id="PF04095"/>
    </source>
</evidence>
<gene>
    <name evidence="11" type="ORF">SEA_WEASELS2_172</name>
</gene>
<dbReference type="Gene3D" id="3.20.20.70">
    <property type="entry name" value="Aldolase class I"/>
    <property type="match status" value="1"/>
</dbReference>
<keyword evidence="4" id="KW-0808">Transferase</keyword>
<evidence type="ECO:0000259" key="10">
    <source>
        <dbReference type="Pfam" id="PF18127"/>
    </source>
</evidence>
<dbReference type="EC" id="2.4.2.12" evidence="6"/>
<dbReference type="Pfam" id="PF04095">
    <property type="entry name" value="NAPRTase"/>
    <property type="match status" value="1"/>
</dbReference>
<comment type="catalytic activity">
    <reaction evidence="8">
        <text>beta-nicotinamide D-ribonucleotide + diphosphate = 5-phospho-alpha-D-ribose 1-diphosphate + nicotinamide + H(+)</text>
        <dbReference type="Rhea" id="RHEA:16149"/>
        <dbReference type="ChEBI" id="CHEBI:14649"/>
        <dbReference type="ChEBI" id="CHEBI:15378"/>
        <dbReference type="ChEBI" id="CHEBI:17154"/>
        <dbReference type="ChEBI" id="CHEBI:33019"/>
        <dbReference type="ChEBI" id="CHEBI:58017"/>
        <dbReference type="EC" id="2.4.2.12"/>
    </reaction>
    <physiologicalReaction direction="right-to-left" evidence="8">
        <dbReference type="Rhea" id="RHEA:16151"/>
    </physiologicalReaction>
</comment>
<organism evidence="11 12">
    <name type="scientific">Rhodococcus phage Weasels2</name>
    <dbReference type="NCBI Taxonomy" id="1897437"/>
    <lineage>
        <taxon>Viruses</taxon>
        <taxon>Duplodnaviria</taxon>
        <taxon>Heunggongvirae</taxon>
        <taxon>Uroviricota</taxon>
        <taxon>Caudoviricetes</taxon>
        <taxon>Weaselvirus</taxon>
        <taxon>Weaselvirus weasel</taxon>
    </lineage>
</organism>
<sequence>MKFNILNQIDAYKLDHRRQYPEGTTYVLSNFTPRTSRIEGVDKVVFFGLQAFLDDFHEGFKEFFESDVDEVCAAYEQNTTDILGPNDVGSDHIRALHALGYVPLKIKALPEGVSVNLKVPMFTVENTVAEFFWLVNYFESAVSAAVWLPCTSATQAKHYRDLLDAWADKTGGATAGVDFQLHDFSFRGLSSIQSAASSGAGHLIYFLGSDSLPSKDFIKNHYGPALEPVLLSVPATEHSVMCAGGNETELETFDRLLDLYPSGIVSVVSDTWDLWNVIGKILPELKDKILARDGNLVIRPDSGDPADILCGTVKAGLRPGDHYVLSAKTPEEKGVIELLWDLFGGTINEKGFKELDPHIGAIYGDSITFDRADDICQRLADKGFASGNVVFGVGSYTYQYVTRDTFGFAMKATYVEVNGEGKAIFKDPITDSGTKKSAKGLLAVLRTKDGDFELVDELTKEQLENIHDVNWLQTVYDNGSFVQSISWQDVKSNAGRV</sequence>
<evidence type="ECO:0000256" key="7">
    <source>
        <dbReference type="ARBA" id="ARBA00035036"/>
    </source>
</evidence>
<evidence type="ECO:0000256" key="2">
    <source>
        <dbReference type="ARBA" id="ARBA00022642"/>
    </source>
</evidence>
<evidence type="ECO:0000256" key="8">
    <source>
        <dbReference type="ARBA" id="ARBA00047835"/>
    </source>
</evidence>
<feature type="domain" description="Nicotinamide phosphoribosyltransferase N-terminal" evidence="10">
    <location>
        <begin position="4"/>
        <end position="81"/>
    </location>
</feature>
<dbReference type="PIRSF" id="PIRSF005943">
    <property type="entry name" value="NMPRT"/>
    <property type="match status" value="1"/>
</dbReference>
<dbReference type="NCBIfam" id="NF006629">
    <property type="entry name" value="PRK09198.1"/>
    <property type="match status" value="1"/>
</dbReference>
<evidence type="ECO:0000256" key="4">
    <source>
        <dbReference type="ARBA" id="ARBA00022679"/>
    </source>
</evidence>
<evidence type="ECO:0000256" key="6">
    <source>
        <dbReference type="ARBA" id="ARBA00035024"/>
    </source>
</evidence>
<keyword evidence="3 11" id="KW-0328">Glycosyltransferase</keyword>
<proteinExistence type="inferred from homology"/>
<dbReference type="PANTHER" id="PTHR43816">
    <property type="entry name" value="NICOTINAMIDE PHOSPHORIBOSYLTRANSFERASE"/>
    <property type="match status" value="1"/>
</dbReference>
<dbReference type="OrthoDB" id="5829at10239"/>
<evidence type="ECO:0000313" key="11">
    <source>
        <dbReference type="EMBL" id="AOZ63751.1"/>
    </source>
</evidence>
<dbReference type="InterPro" id="IPR041525">
    <property type="entry name" value="N/Namide_PRibTrfase"/>
</dbReference>
<dbReference type="GO" id="GO:0047280">
    <property type="term" value="F:nicotinamide phosphoribosyltransferase activity"/>
    <property type="evidence" value="ECO:0007669"/>
    <property type="project" value="UniProtKB-EC"/>
</dbReference>
<dbReference type="InterPro" id="IPR041529">
    <property type="entry name" value="DUF5598"/>
</dbReference>
<feature type="domain" description="Nicotinate/nicotinamide phosphoribosyltransferase" evidence="9">
    <location>
        <begin position="179"/>
        <end position="465"/>
    </location>
</feature>